<dbReference type="EMBL" id="BAABDK010000011">
    <property type="protein sequence ID" value="GAA4030801.1"/>
    <property type="molecule type" value="Genomic_DNA"/>
</dbReference>
<accession>A0ABP7TT02</accession>
<proteinExistence type="predicted"/>
<name>A0ABP7TT02_9BACT</name>
<protein>
    <recommendedName>
        <fullName evidence="3">Carboxypeptidase-like regulatory domain-containing protein</fullName>
    </recommendedName>
</protein>
<dbReference type="Gene3D" id="2.60.40.1120">
    <property type="entry name" value="Carboxypeptidase-like, regulatory domain"/>
    <property type="match status" value="1"/>
</dbReference>
<dbReference type="SUPFAM" id="SSF49464">
    <property type="entry name" value="Carboxypeptidase regulatory domain-like"/>
    <property type="match status" value="1"/>
</dbReference>
<dbReference type="Proteomes" id="UP001501469">
    <property type="component" value="Unassembled WGS sequence"/>
</dbReference>
<reference evidence="2" key="1">
    <citation type="journal article" date="2019" name="Int. J. Syst. Evol. Microbiol.">
        <title>The Global Catalogue of Microorganisms (GCM) 10K type strain sequencing project: providing services to taxonomists for standard genome sequencing and annotation.</title>
        <authorList>
            <consortium name="The Broad Institute Genomics Platform"/>
            <consortium name="The Broad Institute Genome Sequencing Center for Infectious Disease"/>
            <person name="Wu L."/>
            <person name="Ma J."/>
        </authorList>
    </citation>
    <scope>NUCLEOTIDE SEQUENCE [LARGE SCALE GENOMIC DNA]</scope>
    <source>
        <strain evidence="2">JCM 17225</strain>
    </source>
</reference>
<evidence type="ECO:0000313" key="2">
    <source>
        <dbReference type="Proteomes" id="UP001501469"/>
    </source>
</evidence>
<sequence length="402" mass="45172">MLQLLLLLLRPATIRAQVSISGQVLDSVTQAPLPFASVYLANTTLGTTTDADGRFRLASVAPGHYDLGVSYVGYHLFSQSVNVTGPLVINPLVAQAAQQLSEIVVRPDPNREDDYQRFKELLLGNSTLSRQCRILNPDGVRVRYDPHQNVLTASVPHALEVDNPALGYHLTFYQLDFRAEFVDQGVGLTLLTQVVFKNLPGSIRQQKRWAANRQKAYLGSYQHFLRSIYANRVAAEGFRVQKLRRVPNPRRLAADEALRQLQRQYSTAPLPDSLLQALRQPRELVFLFKPILPPDSLRRTEPGTGRVWLRFRDLLAVTYEREAPDLNYRRPGPNFTSVRPRYEESVVHLQQPEAEVEAIGALVVPLAVLNEDYWGFEKIGELLPLDYQLPANVAPTAAKPAP</sequence>
<keyword evidence="2" id="KW-1185">Reference proteome</keyword>
<gene>
    <name evidence="1" type="ORF">GCM10022409_13770</name>
</gene>
<evidence type="ECO:0000313" key="1">
    <source>
        <dbReference type="EMBL" id="GAA4030801.1"/>
    </source>
</evidence>
<organism evidence="1 2">
    <name type="scientific">Hymenobacter glaciei</name>
    <dbReference type="NCBI Taxonomy" id="877209"/>
    <lineage>
        <taxon>Bacteria</taxon>
        <taxon>Pseudomonadati</taxon>
        <taxon>Bacteroidota</taxon>
        <taxon>Cytophagia</taxon>
        <taxon>Cytophagales</taxon>
        <taxon>Hymenobacteraceae</taxon>
        <taxon>Hymenobacter</taxon>
    </lineage>
</organism>
<dbReference type="InterPro" id="IPR008969">
    <property type="entry name" value="CarboxyPept-like_regulatory"/>
</dbReference>
<evidence type="ECO:0008006" key="3">
    <source>
        <dbReference type="Google" id="ProtNLM"/>
    </source>
</evidence>
<dbReference type="Pfam" id="PF13715">
    <property type="entry name" value="CarbopepD_reg_2"/>
    <property type="match status" value="1"/>
</dbReference>
<comment type="caution">
    <text evidence="1">The sequence shown here is derived from an EMBL/GenBank/DDBJ whole genome shotgun (WGS) entry which is preliminary data.</text>
</comment>